<keyword evidence="1" id="KW-0732">Signal</keyword>
<feature type="signal peptide" evidence="1">
    <location>
        <begin position="1"/>
        <end position="30"/>
    </location>
</feature>
<name>A0A396GLQ0_MEDTR</name>
<evidence type="ECO:0000259" key="2">
    <source>
        <dbReference type="Pfam" id="PF07127"/>
    </source>
</evidence>
<dbReference type="Pfam" id="PF07127">
    <property type="entry name" value="Nodulin_late"/>
    <property type="match status" value="1"/>
</dbReference>
<dbReference type="EMBL" id="PSQE01000008">
    <property type="protein sequence ID" value="RHN41348.1"/>
    <property type="molecule type" value="Genomic_DNA"/>
</dbReference>
<feature type="chain" id="PRO_5017215553" evidence="1">
    <location>
        <begin position="31"/>
        <end position="60"/>
    </location>
</feature>
<reference evidence="3" key="1">
    <citation type="journal article" date="2018" name="Nat. Plants">
        <title>Whole-genome landscape of Medicago truncatula symbiotic genes.</title>
        <authorList>
            <person name="Pecrix Y."/>
            <person name="Gamas P."/>
            <person name="Carrere S."/>
        </authorList>
    </citation>
    <scope>NUCLEOTIDE SEQUENCE</scope>
    <source>
        <tissue evidence="3">Leaves</tissue>
    </source>
</reference>
<dbReference type="InterPro" id="IPR009810">
    <property type="entry name" value="Nodulin_late_dom"/>
</dbReference>
<dbReference type="Gramene" id="rna47660">
    <property type="protein sequence ID" value="RHN41348.1"/>
    <property type="gene ID" value="gene47660"/>
</dbReference>
<evidence type="ECO:0000313" key="3">
    <source>
        <dbReference type="EMBL" id="RHN41348.1"/>
    </source>
</evidence>
<sequence>MQTRKNMDSFLKFVYVFIIFLAIRLPPAKETIPCKTKADCPQHIYYIIECLDGFCNYWRD</sequence>
<dbReference type="AlphaFoldDB" id="A0A396GLQ0"/>
<evidence type="ECO:0000256" key="1">
    <source>
        <dbReference type="SAM" id="SignalP"/>
    </source>
</evidence>
<proteinExistence type="predicted"/>
<gene>
    <name evidence="3" type="ORF">MtrunA17_Chr8g0365131</name>
</gene>
<protein>
    <submittedName>
        <fullName evidence="3">Putative Late nodulin</fullName>
    </submittedName>
</protein>
<organism evidence="3">
    <name type="scientific">Medicago truncatula</name>
    <name type="common">Barrel medic</name>
    <name type="synonym">Medicago tribuloides</name>
    <dbReference type="NCBI Taxonomy" id="3880"/>
    <lineage>
        <taxon>Eukaryota</taxon>
        <taxon>Viridiplantae</taxon>
        <taxon>Streptophyta</taxon>
        <taxon>Embryophyta</taxon>
        <taxon>Tracheophyta</taxon>
        <taxon>Spermatophyta</taxon>
        <taxon>Magnoliopsida</taxon>
        <taxon>eudicotyledons</taxon>
        <taxon>Gunneridae</taxon>
        <taxon>Pentapetalae</taxon>
        <taxon>rosids</taxon>
        <taxon>fabids</taxon>
        <taxon>Fabales</taxon>
        <taxon>Fabaceae</taxon>
        <taxon>Papilionoideae</taxon>
        <taxon>50 kb inversion clade</taxon>
        <taxon>NPAAA clade</taxon>
        <taxon>Hologalegina</taxon>
        <taxon>IRL clade</taxon>
        <taxon>Trifolieae</taxon>
        <taxon>Medicago</taxon>
    </lineage>
</organism>
<dbReference type="GO" id="GO:0046872">
    <property type="term" value="F:metal ion binding"/>
    <property type="evidence" value="ECO:0007669"/>
    <property type="project" value="InterPro"/>
</dbReference>
<dbReference type="Proteomes" id="UP000265566">
    <property type="component" value="Chromosome 8"/>
</dbReference>
<accession>A0A396GLQ0</accession>
<comment type="caution">
    <text evidence="3">The sequence shown here is derived from an EMBL/GenBank/DDBJ whole genome shotgun (WGS) entry which is preliminary data.</text>
</comment>
<feature type="domain" description="Late nodulin" evidence="2">
    <location>
        <begin position="7"/>
        <end position="56"/>
    </location>
</feature>